<name>A0ACC6V251_9CREN</name>
<evidence type="ECO:0000313" key="1">
    <source>
        <dbReference type="EMBL" id="MFB6490918.1"/>
    </source>
</evidence>
<dbReference type="Proteomes" id="UP000033636">
    <property type="component" value="Unassembled WGS sequence"/>
</dbReference>
<dbReference type="EMBL" id="JZWT02000016">
    <property type="protein sequence ID" value="MFB6490918.1"/>
    <property type="molecule type" value="Genomic_DNA"/>
</dbReference>
<evidence type="ECO:0000313" key="2">
    <source>
        <dbReference type="Proteomes" id="UP000033636"/>
    </source>
</evidence>
<accession>A0ACC6V251</accession>
<gene>
    <name evidence="1" type="ORF">TU35_006710</name>
</gene>
<comment type="caution">
    <text evidence="1">The sequence shown here is derived from an EMBL/GenBank/DDBJ whole genome shotgun (WGS) entry which is preliminary data.</text>
</comment>
<reference evidence="1" key="1">
    <citation type="submission" date="2024-07" db="EMBL/GenBank/DDBJ databases">
        <title>Metagenome and Metagenome-Assembled Genomes of Archaea from a hot spring from the geothermal field of Los Azufres, Mexico.</title>
        <authorList>
            <person name="Marin-Paredes R."/>
            <person name="Martinez-Romero E."/>
            <person name="Servin-Garciduenas L.E."/>
        </authorList>
    </citation>
    <scope>NUCLEOTIDE SEQUENCE</scope>
</reference>
<organism evidence="1 2">
    <name type="scientific">Thermoproteus sp. AZ2</name>
    <dbReference type="NCBI Taxonomy" id="1609232"/>
    <lineage>
        <taxon>Archaea</taxon>
        <taxon>Thermoproteota</taxon>
        <taxon>Thermoprotei</taxon>
        <taxon>Thermoproteales</taxon>
        <taxon>Thermoproteaceae</taxon>
        <taxon>Thermoproteus</taxon>
    </lineage>
</organism>
<protein>
    <submittedName>
        <fullName evidence="1">Uncharacterized protein</fullName>
    </submittedName>
</protein>
<sequence length="228" mass="24975">MFLPPAALAHLLRLLRGTPLWLFLATFAIQAIPFNPVPNYIPIAVYIAYNIRRPEDVALAVLSAAAGAALGKAVVLVLGDRARAIMPPSSRNALKYVLERTAEARLDLLIFAVAASPLPDDELYIVLSATGYSRRRVLAVVAPAKILWSLFHVLYAVATYRVIKLIIGDVNLWTYSAIFSAVTLSLTLLALRMDWDSVVKAYYAGGVRSAAKAALRSAMYALWRRPSH</sequence>
<proteinExistence type="predicted"/>